<comment type="caution">
    <text evidence="1">The sequence shown here is derived from an EMBL/GenBank/DDBJ whole genome shotgun (WGS) entry which is preliminary data.</text>
</comment>
<proteinExistence type="predicted"/>
<accession>A0A8X6NIA2</accession>
<evidence type="ECO:0000313" key="1">
    <source>
        <dbReference type="EMBL" id="GFT14940.1"/>
    </source>
</evidence>
<name>A0A8X6NIA2_NEPPI</name>
<dbReference type="AlphaFoldDB" id="A0A8X6NIA2"/>
<keyword evidence="2" id="KW-1185">Reference proteome</keyword>
<feature type="non-terminal residue" evidence="1">
    <location>
        <position position="67"/>
    </location>
</feature>
<dbReference type="Proteomes" id="UP000887013">
    <property type="component" value="Unassembled WGS sequence"/>
</dbReference>
<sequence length="67" mass="7752">MNNKNGLIEKLRKSLTKRIFAMYGISADPKIYILGRHPEGSFIRKLFQIFNMAKYMALLAFCVLLIT</sequence>
<gene>
    <name evidence="1" type="ORF">NPIL_21661</name>
</gene>
<protein>
    <submittedName>
        <fullName evidence="1">Uncharacterized protein</fullName>
    </submittedName>
</protein>
<reference evidence="1" key="1">
    <citation type="submission" date="2020-08" db="EMBL/GenBank/DDBJ databases">
        <title>Multicomponent nature underlies the extraordinary mechanical properties of spider dragline silk.</title>
        <authorList>
            <person name="Kono N."/>
            <person name="Nakamura H."/>
            <person name="Mori M."/>
            <person name="Yoshida Y."/>
            <person name="Ohtoshi R."/>
            <person name="Malay A.D."/>
            <person name="Moran D.A.P."/>
            <person name="Tomita M."/>
            <person name="Numata K."/>
            <person name="Arakawa K."/>
        </authorList>
    </citation>
    <scope>NUCLEOTIDE SEQUENCE</scope>
</reference>
<organism evidence="1 2">
    <name type="scientific">Nephila pilipes</name>
    <name type="common">Giant wood spider</name>
    <name type="synonym">Nephila maculata</name>
    <dbReference type="NCBI Taxonomy" id="299642"/>
    <lineage>
        <taxon>Eukaryota</taxon>
        <taxon>Metazoa</taxon>
        <taxon>Ecdysozoa</taxon>
        <taxon>Arthropoda</taxon>
        <taxon>Chelicerata</taxon>
        <taxon>Arachnida</taxon>
        <taxon>Araneae</taxon>
        <taxon>Araneomorphae</taxon>
        <taxon>Entelegynae</taxon>
        <taxon>Araneoidea</taxon>
        <taxon>Nephilidae</taxon>
        <taxon>Nephila</taxon>
    </lineage>
</organism>
<dbReference type="EMBL" id="BMAW01009637">
    <property type="protein sequence ID" value="GFT14940.1"/>
    <property type="molecule type" value="Genomic_DNA"/>
</dbReference>
<evidence type="ECO:0000313" key="2">
    <source>
        <dbReference type="Proteomes" id="UP000887013"/>
    </source>
</evidence>